<keyword evidence="3" id="KW-1185">Reference proteome</keyword>
<dbReference type="Pfam" id="PF26215">
    <property type="entry name" value="HTH_animal"/>
    <property type="match status" value="1"/>
</dbReference>
<evidence type="ECO:0000259" key="1">
    <source>
        <dbReference type="PROSITE" id="PS50878"/>
    </source>
</evidence>
<dbReference type="PANTHER" id="PTHR21301">
    <property type="entry name" value="REVERSE TRANSCRIPTASE"/>
    <property type="match status" value="1"/>
</dbReference>
<evidence type="ECO:0000313" key="2">
    <source>
        <dbReference type="EMBL" id="KAK5649280.1"/>
    </source>
</evidence>
<comment type="caution">
    <text evidence="2">The sequence shown here is derived from an EMBL/GenBank/DDBJ whole genome shotgun (WGS) entry which is preliminary data.</text>
</comment>
<evidence type="ECO:0000313" key="3">
    <source>
        <dbReference type="Proteomes" id="UP001329430"/>
    </source>
</evidence>
<protein>
    <recommendedName>
        <fullName evidence="1">Reverse transcriptase domain-containing protein</fullName>
    </recommendedName>
</protein>
<dbReference type="InterPro" id="IPR000477">
    <property type="entry name" value="RT_dom"/>
</dbReference>
<organism evidence="2 3">
    <name type="scientific">Pyrocoelia pectoralis</name>
    <dbReference type="NCBI Taxonomy" id="417401"/>
    <lineage>
        <taxon>Eukaryota</taxon>
        <taxon>Metazoa</taxon>
        <taxon>Ecdysozoa</taxon>
        <taxon>Arthropoda</taxon>
        <taxon>Hexapoda</taxon>
        <taxon>Insecta</taxon>
        <taxon>Pterygota</taxon>
        <taxon>Neoptera</taxon>
        <taxon>Endopterygota</taxon>
        <taxon>Coleoptera</taxon>
        <taxon>Polyphaga</taxon>
        <taxon>Elateriformia</taxon>
        <taxon>Elateroidea</taxon>
        <taxon>Lampyridae</taxon>
        <taxon>Lampyrinae</taxon>
        <taxon>Pyrocoelia</taxon>
    </lineage>
</organism>
<dbReference type="CDD" id="cd00304">
    <property type="entry name" value="RT_like"/>
    <property type="match status" value="1"/>
</dbReference>
<sequence length="224" mass="26052">MGSPLSPVIANLFMQEFEEKALHSATHKPTLWLRYVDDTFVIWSHGQEKLKAFLEHLNNVHPNIKFTIEIEQNDQLPFLDVLVKKKRDGRLGHTVYRKPTHTDRYINAKSHHDPSQLKSVIKTLINRSQKLADADNIKEEMTNIREALIKNGFHHRDIQRTLKPSNKEDKDPADPAIAKAYLPYIKGMTDKISRILQKHKIDTTFTPYRKIHSILRNPKDKIAL</sequence>
<proteinExistence type="predicted"/>
<name>A0AAN7ZJ82_9COLE</name>
<dbReference type="InterPro" id="IPR058912">
    <property type="entry name" value="HTH_animal"/>
</dbReference>
<dbReference type="Proteomes" id="UP001329430">
    <property type="component" value="Chromosome 1"/>
</dbReference>
<dbReference type="AlphaFoldDB" id="A0AAN7ZJ82"/>
<dbReference type="PANTHER" id="PTHR21301:SF11">
    <property type="entry name" value="GIY-YIG DOMAIN-CONTAINING PROTEIN"/>
    <property type="match status" value="1"/>
</dbReference>
<dbReference type="PROSITE" id="PS50878">
    <property type="entry name" value="RT_POL"/>
    <property type="match status" value="1"/>
</dbReference>
<dbReference type="EMBL" id="JAVRBK010000001">
    <property type="protein sequence ID" value="KAK5649280.1"/>
    <property type="molecule type" value="Genomic_DNA"/>
</dbReference>
<accession>A0AAN7ZJ82</accession>
<feature type="domain" description="Reverse transcriptase" evidence="1">
    <location>
        <begin position="1"/>
        <end position="95"/>
    </location>
</feature>
<gene>
    <name evidence="2" type="ORF">RI129_000309</name>
</gene>
<reference evidence="2 3" key="1">
    <citation type="journal article" date="2024" name="Insects">
        <title>An Improved Chromosome-Level Genome Assembly of the Firefly Pyrocoelia pectoralis.</title>
        <authorList>
            <person name="Fu X."/>
            <person name="Meyer-Rochow V.B."/>
            <person name="Ballantyne L."/>
            <person name="Zhu X."/>
        </authorList>
    </citation>
    <scope>NUCLEOTIDE SEQUENCE [LARGE SCALE GENOMIC DNA]</scope>
    <source>
        <strain evidence="2">XCY_ONT2</strain>
    </source>
</reference>